<dbReference type="GO" id="GO:0005634">
    <property type="term" value="C:nucleus"/>
    <property type="evidence" value="ECO:0007669"/>
    <property type="project" value="UniProtKB-SubCell"/>
</dbReference>
<evidence type="ECO:0000259" key="12">
    <source>
        <dbReference type="PROSITE" id="PS51321"/>
    </source>
</evidence>
<dbReference type="Gene3D" id="2.20.25.10">
    <property type="match status" value="1"/>
</dbReference>
<feature type="region of interest" description="Disordered" evidence="9">
    <location>
        <begin position="111"/>
        <end position="144"/>
    </location>
</feature>
<feature type="domain" description="TFIIS central" evidence="12">
    <location>
        <begin position="149"/>
        <end position="262"/>
    </location>
</feature>
<dbReference type="SMART" id="SM00509">
    <property type="entry name" value="TFS2N"/>
    <property type="match status" value="1"/>
</dbReference>
<dbReference type="Pfam" id="PF08711">
    <property type="entry name" value="Med26"/>
    <property type="match status" value="1"/>
</dbReference>
<dbReference type="PANTHER" id="PTHR11477:SF0">
    <property type="entry name" value="IP08861P-RELATED"/>
    <property type="match status" value="1"/>
</dbReference>
<dbReference type="Proteomes" id="UP001218218">
    <property type="component" value="Unassembled WGS sequence"/>
</dbReference>
<dbReference type="SMART" id="SM00440">
    <property type="entry name" value="ZnF_C2C2"/>
    <property type="match status" value="1"/>
</dbReference>
<accession>A0AAD6Z7W1</accession>
<dbReference type="CDD" id="cd13749">
    <property type="entry name" value="Zn-ribbon_TFIIS"/>
    <property type="match status" value="1"/>
</dbReference>
<dbReference type="InterPro" id="IPR003618">
    <property type="entry name" value="TFIIS_cen_dom"/>
</dbReference>
<evidence type="ECO:0000313" key="14">
    <source>
        <dbReference type="Proteomes" id="UP001218218"/>
    </source>
</evidence>
<dbReference type="SUPFAM" id="SSF46942">
    <property type="entry name" value="Elongation factor TFIIS domain 2"/>
    <property type="match status" value="1"/>
</dbReference>
<dbReference type="GO" id="GO:0031564">
    <property type="term" value="P:transcription antitermination"/>
    <property type="evidence" value="ECO:0007669"/>
    <property type="project" value="TreeGrafter"/>
</dbReference>
<proteinExistence type="inferred from homology"/>
<dbReference type="FunFam" id="2.20.25.10:FF:000001">
    <property type="entry name" value="Probable Transcription elongation factor S-II"/>
    <property type="match status" value="1"/>
</dbReference>
<feature type="domain" description="TFIIS N-terminal" evidence="11">
    <location>
        <begin position="5"/>
        <end position="79"/>
    </location>
</feature>
<keyword evidence="8" id="KW-0805">Transcription regulation</keyword>
<evidence type="ECO:0000256" key="3">
    <source>
        <dbReference type="ARBA" id="ARBA00022771"/>
    </source>
</evidence>
<keyword evidence="8" id="KW-0804">Transcription</keyword>
<keyword evidence="5 7" id="KW-0539">Nucleus</keyword>
<dbReference type="InterPro" id="IPR036575">
    <property type="entry name" value="TFIIS_cen_dom_sf"/>
</dbReference>
<feature type="compositionally biased region" description="Low complexity" evidence="9">
    <location>
        <begin position="111"/>
        <end position="134"/>
    </location>
</feature>
<dbReference type="PIRSF" id="PIRSF006704">
    <property type="entry name" value="TF_IIS"/>
    <property type="match status" value="1"/>
</dbReference>
<evidence type="ECO:0000259" key="10">
    <source>
        <dbReference type="PROSITE" id="PS51133"/>
    </source>
</evidence>
<evidence type="ECO:0000256" key="7">
    <source>
        <dbReference type="PROSITE-ProRule" id="PRU00649"/>
    </source>
</evidence>
<dbReference type="InterPro" id="IPR001222">
    <property type="entry name" value="Znf_TFIIS"/>
</dbReference>
<keyword evidence="14" id="KW-1185">Reference proteome</keyword>
<comment type="function">
    <text evidence="8">Necessary for efficient RNA polymerase II transcription elongation past template-encoded arresting sites.</text>
</comment>
<dbReference type="GO" id="GO:0031440">
    <property type="term" value="P:regulation of mRNA 3'-end processing"/>
    <property type="evidence" value="ECO:0007669"/>
    <property type="project" value="TreeGrafter"/>
</dbReference>
<dbReference type="EMBL" id="JARIHO010000077">
    <property type="protein sequence ID" value="KAJ7310869.1"/>
    <property type="molecule type" value="Genomic_DNA"/>
</dbReference>
<name>A0AAD6Z7W1_9AGAR</name>
<dbReference type="GO" id="GO:0008270">
    <property type="term" value="F:zinc ion binding"/>
    <property type="evidence" value="ECO:0007669"/>
    <property type="project" value="UniProtKB-UniRule"/>
</dbReference>
<dbReference type="Pfam" id="PF01096">
    <property type="entry name" value="Zn_ribbon_TFIIS"/>
    <property type="match status" value="1"/>
</dbReference>
<dbReference type="PANTHER" id="PTHR11477">
    <property type="entry name" value="TRANSCRIPTION FACTOR S-II ZINC FINGER DOMAIN-CONTAINING PROTEIN"/>
    <property type="match status" value="1"/>
</dbReference>
<dbReference type="PROSITE" id="PS00466">
    <property type="entry name" value="ZF_TFIIS_1"/>
    <property type="match status" value="1"/>
</dbReference>
<dbReference type="AlphaFoldDB" id="A0AAD6Z7W1"/>
<keyword evidence="4 8" id="KW-0862">Zinc</keyword>
<dbReference type="Gene3D" id="1.10.472.30">
    <property type="entry name" value="Transcription elongation factor S-II, central domain"/>
    <property type="match status" value="1"/>
</dbReference>
<sequence length="307" mass="32734">MSDAVELKKLVKQLQTTSTNEDITSILRTLKKDFKVNEAILRESKAGLAVGKLRTHASKDVSDLAKEIVKQWKTEVEQAKAAAGGAAAGGAAAAKPVVGVNTAVRKNSVAANGAAAPATPKTPTTANASASTRTMKSDGVPATHTGEKLRDKCIELVYDAIASDSGAPTDLIHAKATAIESAVFASIGGTPAYSTKMRSLFVNLKDRNNPGLREAVASGEISVDRFVVMTSQEMASEERKKADDAIKKQNLHNALGAEEQEAETSAFQCGKCKQWKTRYRQAQTRSADEPMTTFVTCTNCGNRWKFS</sequence>
<dbReference type="GO" id="GO:0001139">
    <property type="term" value="F:RNA polymerase II complex recruiting activity"/>
    <property type="evidence" value="ECO:0007669"/>
    <property type="project" value="TreeGrafter"/>
</dbReference>
<dbReference type="FunFam" id="1.10.472.30:FF:000003">
    <property type="entry name" value="Transcription elongation factor S-II"/>
    <property type="match status" value="1"/>
</dbReference>
<dbReference type="GO" id="GO:0006368">
    <property type="term" value="P:transcription elongation by RNA polymerase II"/>
    <property type="evidence" value="ECO:0007669"/>
    <property type="project" value="InterPro"/>
</dbReference>
<gene>
    <name evidence="13" type="ORF">DFH08DRAFT_898516</name>
</gene>
<dbReference type="InterPro" id="IPR035100">
    <property type="entry name" value="TF_IIS-typ"/>
</dbReference>
<comment type="similarity">
    <text evidence="8">Belongs to the TFS-II family.</text>
</comment>
<keyword evidence="3 6" id="KW-0863">Zinc-finger</keyword>
<evidence type="ECO:0000256" key="4">
    <source>
        <dbReference type="ARBA" id="ARBA00022833"/>
    </source>
</evidence>
<dbReference type="PROSITE" id="PS51321">
    <property type="entry name" value="TFIIS_CENTRAL"/>
    <property type="match status" value="1"/>
</dbReference>
<dbReference type="SMART" id="SM00510">
    <property type="entry name" value="TFS2M"/>
    <property type="match status" value="1"/>
</dbReference>
<dbReference type="InterPro" id="IPR006289">
    <property type="entry name" value="TFSII"/>
</dbReference>
<protein>
    <recommendedName>
        <fullName evidence="8">Transcription elongation factor</fullName>
    </recommendedName>
</protein>
<comment type="caution">
    <text evidence="13">The sequence shown here is derived from an EMBL/GenBank/DDBJ whole genome shotgun (WGS) entry which is preliminary data.</text>
</comment>
<comment type="subcellular location">
    <subcellularLocation>
        <location evidence="1 7 8">Nucleus</location>
    </subcellularLocation>
</comment>
<dbReference type="GO" id="GO:0000977">
    <property type="term" value="F:RNA polymerase II transcription regulatory region sequence-specific DNA binding"/>
    <property type="evidence" value="ECO:0007669"/>
    <property type="project" value="TreeGrafter"/>
</dbReference>
<dbReference type="InterPro" id="IPR017923">
    <property type="entry name" value="TFIIS_N"/>
</dbReference>
<dbReference type="InterPro" id="IPR003617">
    <property type="entry name" value="TFIIS/CRSP70_N_sub"/>
</dbReference>
<evidence type="ECO:0000256" key="9">
    <source>
        <dbReference type="SAM" id="MobiDB-lite"/>
    </source>
</evidence>
<feature type="domain" description="TFIIS-type" evidence="10">
    <location>
        <begin position="265"/>
        <end position="305"/>
    </location>
</feature>
<evidence type="ECO:0000313" key="13">
    <source>
        <dbReference type="EMBL" id="KAJ7310869.1"/>
    </source>
</evidence>
<dbReference type="PROSITE" id="PS51133">
    <property type="entry name" value="ZF_TFIIS_2"/>
    <property type="match status" value="1"/>
</dbReference>
<reference evidence="13" key="1">
    <citation type="submission" date="2023-03" db="EMBL/GenBank/DDBJ databases">
        <title>Massive genome expansion in bonnet fungi (Mycena s.s.) driven by repeated elements and novel gene families across ecological guilds.</title>
        <authorList>
            <consortium name="Lawrence Berkeley National Laboratory"/>
            <person name="Harder C.B."/>
            <person name="Miyauchi S."/>
            <person name="Viragh M."/>
            <person name="Kuo A."/>
            <person name="Thoen E."/>
            <person name="Andreopoulos B."/>
            <person name="Lu D."/>
            <person name="Skrede I."/>
            <person name="Drula E."/>
            <person name="Henrissat B."/>
            <person name="Morin E."/>
            <person name="Kohler A."/>
            <person name="Barry K."/>
            <person name="LaButti K."/>
            <person name="Morin E."/>
            <person name="Salamov A."/>
            <person name="Lipzen A."/>
            <person name="Mereny Z."/>
            <person name="Hegedus B."/>
            <person name="Baldrian P."/>
            <person name="Stursova M."/>
            <person name="Weitz H."/>
            <person name="Taylor A."/>
            <person name="Grigoriev I.V."/>
            <person name="Nagy L.G."/>
            <person name="Martin F."/>
            <person name="Kauserud H."/>
        </authorList>
    </citation>
    <scope>NUCLEOTIDE SEQUENCE</scope>
    <source>
        <strain evidence="13">CBHHK002</strain>
    </source>
</reference>
<dbReference type="Pfam" id="PF07500">
    <property type="entry name" value="TFIIS_M"/>
    <property type="match status" value="1"/>
</dbReference>
<keyword evidence="8" id="KW-0238">DNA-binding</keyword>
<evidence type="ECO:0000256" key="5">
    <source>
        <dbReference type="ARBA" id="ARBA00023242"/>
    </source>
</evidence>
<evidence type="ECO:0000256" key="8">
    <source>
        <dbReference type="RuleBase" id="RU368078"/>
    </source>
</evidence>
<dbReference type="NCBIfam" id="TIGR01385">
    <property type="entry name" value="TFSII"/>
    <property type="match status" value="1"/>
</dbReference>
<dbReference type="PROSITE" id="PS51319">
    <property type="entry name" value="TFIIS_N"/>
    <property type="match status" value="1"/>
</dbReference>
<evidence type="ECO:0000256" key="6">
    <source>
        <dbReference type="PROSITE-ProRule" id="PRU00472"/>
    </source>
</evidence>
<dbReference type="GO" id="GO:0006362">
    <property type="term" value="P:transcription elongation by RNA polymerase I"/>
    <property type="evidence" value="ECO:0007669"/>
    <property type="project" value="TreeGrafter"/>
</dbReference>
<keyword evidence="2 8" id="KW-0479">Metal-binding</keyword>
<dbReference type="SUPFAM" id="SSF57783">
    <property type="entry name" value="Zinc beta-ribbon"/>
    <property type="match status" value="1"/>
</dbReference>
<evidence type="ECO:0000259" key="11">
    <source>
        <dbReference type="PROSITE" id="PS51319"/>
    </source>
</evidence>
<dbReference type="InterPro" id="IPR035441">
    <property type="entry name" value="TFIIS/LEDGF_dom_sf"/>
</dbReference>
<dbReference type="SUPFAM" id="SSF47676">
    <property type="entry name" value="Conserved domain common to transcription factors TFIIS, elongin A, CRSP70"/>
    <property type="match status" value="1"/>
</dbReference>
<evidence type="ECO:0000256" key="2">
    <source>
        <dbReference type="ARBA" id="ARBA00022723"/>
    </source>
</evidence>
<organism evidence="13 14">
    <name type="scientific">Mycena albidolilacea</name>
    <dbReference type="NCBI Taxonomy" id="1033008"/>
    <lineage>
        <taxon>Eukaryota</taxon>
        <taxon>Fungi</taxon>
        <taxon>Dikarya</taxon>
        <taxon>Basidiomycota</taxon>
        <taxon>Agaricomycotina</taxon>
        <taxon>Agaricomycetes</taxon>
        <taxon>Agaricomycetidae</taxon>
        <taxon>Agaricales</taxon>
        <taxon>Marasmiineae</taxon>
        <taxon>Mycenaceae</taxon>
        <taxon>Mycena</taxon>
    </lineage>
</organism>
<dbReference type="Gene3D" id="1.20.930.10">
    <property type="entry name" value="Conserved domain common to transcription factors TFIIS, elongin A, CRSP70"/>
    <property type="match status" value="1"/>
</dbReference>
<evidence type="ECO:0000256" key="1">
    <source>
        <dbReference type="ARBA" id="ARBA00004123"/>
    </source>
</evidence>